<proteinExistence type="predicted"/>
<accession>C0CLQ6</accession>
<dbReference type="GeneID" id="86822036"/>
<gene>
    <name evidence="1" type="ORF">RUMHYD_01763</name>
</gene>
<reference evidence="1 2" key="1">
    <citation type="submission" date="2009-01" db="EMBL/GenBank/DDBJ databases">
        <authorList>
            <person name="Fulton L."/>
            <person name="Clifton S."/>
            <person name="Fulton B."/>
            <person name="Xu J."/>
            <person name="Minx P."/>
            <person name="Pepin K.H."/>
            <person name="Johnson M."/>
            <person name="Bhonagiri V."/>
            <person name="Nash W.E."/>
            <person name="Mardis E.R."/>
            <person name="Wilson R.K."/>
        </authorList>
    </citation>
    <scope>NUCLEOTIDE SEQUENCE [LARGE SCALE GENOMIC DNA]</scope>
    <source>
        <strain evidence="2">DSM 10507 / JCM 14656 / S5a33</strain>
    </source>
</reference>
<sequence>MQCVVRTYIDKYTNPTSSLSRKLREGYKVLMVNRIGSGDYERLEYILEKKENEQMETIQP</sequence>
<comment type="caution">
    <text evidence="1">The sequence shown here is derived from an EMBL/GenBank/DDBJ whole genome shotgun (WGS) entry which is preliminary data.</text>
</comment>
<dbReference type="HOGENOM" id="CLU_2932072_0_0_9"/>
<dbReference type="PATRIC" id="fig|476272.21.peg.2140"/>
<keyword evidence="2" id="KW-1185">Reference proteome</keyword>
<name>C0CLQ6_BLAHS</name>
<reference evidence="1 2" key="2">
    <citation type="submission" date="2009-02" db="EMBL/GenBank/DDBJ databases">
        <title>Draft genome sequence of Blautia hydrogenotrophica DSM 10507 (Ruminococcus hydrogenotrophicus DSM 10507).</title>
        <authorList>
            <person name="Sudarsanam P."/>
            <person name="Ley R."/>
            <person name="Guruge J."/>
            <person name="Turnbaugh P.J."/>
            <person name="Mahowald M."/>
            <person name="Liep D."/>
            <person name="Gordon J."/>
        </authorList>
    </citation>
    <scope>NUCLEOTIDE SEQUENCE [LARGE SCALE GENOMIC DNA]</scope>
    <source>
        <strain evidence="2">DSM 10507 / JCM 14656 / S5a33</strain>
    </source>
</reference>
<dbReference type="RefSeq" id="WP_005948610.1">
    <property type="nucleotide sequence ID" value="NZ_CP136423.1"/>
</dbReference>
<dbReference type="EMBL" id="ACBZ01000090">
    <property type="protein sequence ID" value="EEG49291.1"/>
    <property type="molecule type" value="Genomic_DNA"/>
</dbReference>
<evidence type="ECO:0000313" key="2">
    <source>
        <dbReference type="Proteomes" id="UP000003100"/>
    </source>
</evidence>
<protein>
    <submittedName>
        <fullName evidence="1">Uncharacterized protein</fullName>
    </submittedName>
</protein>
<organism evidence="1 2">
    <name type="scientific">Blautia hydrogenotrophica (strain DSM 10507 / JCM 14656 / S5a33)</name>
    <name type="common">Ruminococcus hydrogenotrophicus</name>
    <dbReference type="NCBI Taxonomy" id="476272"/>
    <lineage>
        <taxon>Bacteria</taxon>
        <taxon>Bacillati</taxon>
        <taxon>Bacillota</taxon>
        <taxon>Clostridia</taxon>
        <taxon>Lachnospirales</taxon>
        <taxon>Lachnospiraceae</taxon>
        <taxon>Blautia</taxon>
    </lineage>
</organism>
<evidence type="ECO:0000313" key="1">
    <source>
        <dbReference type="EMBL" id="EEG49291.1"/>
    </source>
</evidence>
<dbReference type="AlphaFoldDB" id="C0CLQ6"/>
<dbReference type="Proteomes" id="UP000003100">
    <property type="component" value="Unassembled WGS sequence"/>
</dbReference>